<dbReference type="Proteomes" id="UP001325680">
    <property type="component" value="Chromosome"/>
</dbReference>
<gene>
    <name evidence="2" type="ORF">U0035_06045</name>
</gene>
<protein>
    <submittedName>
        <fullName evidence="2">Uroporphyrinogen decarboxylase</fullName>
    </submittedName>
</protein>
<dbReference type="Gene3D" id="1.20.1280.290">
    <property type="match status" value="1"/>
</dbReference>
<proteinExistence type="predicted"/>
<keyword evidence="1" id="KW-0812">Transmembrane</keyword>
<name>A0ABZ0W995_9BACT</name>
<feature type="transmembrane region" description="Helical" evidence="1">
    <location>
        <begin position="6"/>
        <end position="22"/>
    </location>
</feature>
<organism evidence="2 3">
    <name type="scientific">Niabella yanshanensis</name>
    <dbReference type="NCBI Taxonomy" id="577386"/>
    <lineage>
        <taxon>Bacteria</taxon>
        <taxon>Pseudomonadati</taxon>
        <taxon>Bacteroidota</taxon>
        <taxon>Chitinophagia</taxon>
        <taxon>Chitinophagales</taxon>
        <taxon>Chitinophagaceae</taxon>
        <taxon>Niabella</taxon>
    </lineage>
</organism>
<keyword evidence="1" id="KW-1133">Transmembrane helix</keyword>
<reference evidence="2 3" key="1">
    <citation type="submission" date="2023-12" db="EMBL/GenBank/DDBJ databases">
        <title>Genome sequencing and assembly of bacterial species from a model synthetic community.</title>
        <authorList>
            <person name="Hogle S.L."/>
        </authorList>
    </citation>
    <scope>NUCLEOTIDE SEQUENCE [LARGE SCALE GENOMIC DNA]</scope>
    <source>
        <strain evidence="2 3">HAMBI_3031</strain>
    </source>
</reference>
<keyword evidence="1" id="KW-0472">Membrane</keyword>
<sequence>MNHTVEIVGYLATVFLVISFLPRNVRFIRTINFFACLVFVVYGVLLGLKWPIIISNGLIALIQLYHLFFNKKNALQPK</sequence>
<evidence type="ECO:0000313" key="2">
    <source>
        <dbReference type="EMBL" id="WQD39706.1"/>
    </source>
</evidence>
<feature type="transmembrane region" description="Helical" evidence="1">
    <location>
        <begin position="27"/>
        <end position="46"/>
    </location>
</feature>
<evidence type="ECO:0000256" key="1">
    <source>
        <dbReference type="SAM" id="Phobius"/>
    </source>
</evidence>
<dbReference type="RefSeq" id="WP_114789127.1">
    <property type="nucleotide sequence ID" value="NZ_CP139960.1"/>
</dbReference>
<dbReference type="EMBL" id="CP139960">
    <property type="protein sequence ID" value="WQD39706.1"/>
    <property type="molecule type" value="Genomic_DNA"/>
</dbReference>
<evidence type="ECO:0000313" key="3">
    <source>
        <dbReference type="Proteomes" id="UP001325680"/>
    </source>
</evidence>
<feature type="transmembrane region" description="Helical" evidence="1">
    <location>
        <begin position="52"/>
        <end position="69"/>
    </location>
</feature>
<accession>A0ABZ0W995</accession>
<keyword evidence="3" id="KW-1185">Reference proteome</keyword>